<evidence type="ECO:0000256" key="1">
    <source>
        <dbReference type="SAM" id="MobiDB-lite"/>
    </source>
</evidence>
<comment type="caution">
    <text evidence="4">The sequence shown here is derived from an EMBL/GenBank/DDBJ whole genome shotgun (WGS) entry which is preliminary data.</text>
</comment>
<feature type="domain" description="DR2241 4Fe-4S iron-sulfur cluster binding" evidence="2">
    <location>
        <begin position="156"/>
        <end position="236"/>
    </location>
</feature>
<evidence type="ECO:0000313" key="4">
    <source>
        <dbReference type="EMBL" id="MFC6836027.1"/>
    </source>
</evidence>
<dbReference type="InterPro" id="IPR041346">
    <property type="entry name" value="DR2241_Fer4"/>
</dbReference>
<proteinExistence type="predicted"/>
<dbReference type="Gene3D" id="3.30.70.2320">
    <property type="match status" value="1"/>
</dbReference>
<dbReference type="Pfam" id="PF18009">
    <property type="entry name" value="Fer4_23"/>
    <property type="match status" value="1"/>
</dbReference>
<protein>
    <submittedName>
        <fullName evidence="4">DR2241 family protein</fullName>
    </submittedName>
</protein>
<dbReference type="AlphaFoldDB" id="A0ABD5UB90"/>
<gene>
    <name evidence="4" type="ORF">ACFQHK_05845</name>
</gene>
<reference evidence="4 5" key="1">
    <citation type="journal article" date="2019" name="Int. J. Syst. Evol. Microbiol.">
        <title>The Global Catalogue of Microorganisms (GCM) 10K type strain sequencing project: providing services to taxonomists for standard genome sequencing and annotation.</title>
        <authorList>
            <consortium name="The Broad Institute Genomics Platform"/>
            <consortium name="The Broad Institute Genome Sequencing Center for Infectious Disease"/>
            <person name="Wu L."/>
            <person name="Ma J."/>
        </authorList>
    </citation>
    <scope>NUCLEOTIDE SEQUENCE [LARGE SCALE GENOMIC DNA]</scope>
    <source>
        <strain evidence="4 5">PSRA2</strain>
    </source>
</reference>
<evidence type="ECO:0000259" key="3">
    <source>
        <dbReference type="Pfam" id="PF18069"/>
    </source>
</evidence>
<accession>A0ABD5UB90</accession>
<evidence type="ECO:0000313" key="5">
    <source>
        <dbReference type="Proteomes" id="UP001596406"/>
    </source>
</evidence>
<dbReference type="Pfam" id="PF18069">
    <property type="entry name" value="DR2241"/>
    <property type="match status" value="1"/>
</dbReference>
<feature type="domain" description="DR2241 stabilising" evidence="3">
    <location>
        <begin position="45"/>
        <end position="154"/>
    </location>
</feature>
<name>A0ABD5UB90_9EURY</name>
<sequence>MDASLFGRFRTATDYVRDWSTWRDLPETRRAFLRWVEGADDLDIEERYAALRGDGIRRRWGQLLLTVSLERGHRSYDLRHEDDADRSTDELTTHDDPLDARHLATEDDDGRYRPLKTAPTLRTGWVFPDLSGEEVVEAIDYFYPATVANWHREREGALDVTHWRETAERQTGIYDVVDELSGEQVEWLAQSCCVDSQCLKRRMWDEEEGAELDVPRGEGAFPCREPCSLVVAAARKWTTLEREEAREYTFTLTPSEKEQVEDLVDAVADGRVGEIREADVYEGANRYRARYLRAKRFDDEGNLSGVPTDDEEAD</sequence>
<dbReference type="Gene3D" id="3.30.1360.190">
    <property type="match status" value="1"/>
</dbReference>
<organism evidence="4 5">
    <name type="scientific">Halomarina ordinaria</name>
    <dbReference type="NCBI Taxonomy" id="3033939"/>
    <lineage>
        <taxon>Archaea</taxon>
        <taxon>Methanobacteriati</taxon>
        <taxon>Methanobacteriota</taxon>
        <taxon>Stenosarchaea group</taxon>
        <taxon>Halobacteria</taxon>
        <taxon>Halobacteriales</taxon>
        <taxon>Natronomonadaceae</taxon>
        <taxon>Halomarina</taxon>
    </lineage>
</organism>
<dbReference type="InterPro" id="IPR041181">
    <property type="entry name" value="DR2241_middle"/>
</dbReference>
<feature type="region of interest" description="Disordered" evidence="1">
    <location>
        <begin position="80"/>
        <end position="103"/>
    </location>
</feature>
<evidence type="ECO:0000259" key="2">
    <source>
        <dbReference type="Pfam" id="PF18009"/>
    </source>
</evidence>
<dbReference type="Proteomes" id="UP001596406">
    <property type="component" value="Unassembled WGS sequence"/>
</dbReference>
<keyword evidence="5" id="KW-1185">Reference proteome</keyword>
<dbReference type="EMBL" id="JBHSXM010000001">
    <property type="protein sequence ID" value="MFC6836027.1"/>
    <property type="molecule type" value="Genomic_DNA"/>
</dbReference>
<dbReference type="RefSeq" id="WP_304447721.1">
    <property type="nucleotide sequence ID" value="NZ_JARRAH010000001.1"/>
</dbReference>